<dbReference type="SUPFAM" id="SSF56672">
    <property type="entry name" value="DNA/RNA polymerases"/>
    <property type="match status" value="1"/>
</dbReference>
<feature type="non-terminal residue" evidence="2">
    <location>
        <position position="1"/>
    </location>
</feature>
<dbReference type="PANTHER" id="PTHR19446">
    <property type="entry name" value="REVERSE TRANSCRIPTASES"/>
    <property type="match status" value="1"/>
</dbReference>
<name>A0ABQ5KGN2_9EUKA</name>
<dbReference type="Gene3D" id="3.10.10.20">
    <property type="match status" value="1"/>
</dbReference>
<dbReference type="Pfam" id="PF00078">
    <property type="entry name" value="RVT_1"/>
    <property type="match status" value="1"/>
</dbReference>
<dbReference type="InterPro" id="IPR000477">
    <property type="entry name" value="RT_dom"/>
</dbReference>
<feature type="non-terminal residue" evidence="2">
    <location>
        <position position="177"/>
    </location>
</feature>
<proteinExistence type="predicted"/>
<evidence type="ECO:0000313" key="2">
    <source>
        <dbReference type="EMBL" id="GKT30643.1"/>
    </source>
</evidence>
<organism evidence="2 3">
    <name type="scientific">Aduncisulcus paluster</name>
    <dbReference type="NCBI Taxonomy" id="2918883"/>
    <lineage>
        <taxon>Eukaryota</taxon>
        <taxon>Metamonada</taxon>
        <taxon>Carpediemonas-like organisms</taxon>
        <taxon>Aduncisulcus</taxon>
    </lineage>
</organism>
<dbReference type="PROSITE" id="PS50878">
    <property type="entry name" value="RT_POL"/>
    <property type="match status" value="1"/>
</dbReference>
<gene>
    <name evidence="2" type="ORF">ADUPG1_005581</name>
</gene>
<dbReference type="Gene3D" id="1.10.10.2210">
    <property type="match status" value="1"/>
</dbReference>
<reference evidence="2" key="1">
    <citation type="submission" date="2022-03" db="EMBL/GenBank/DDBJ databases">
        <title>Draft genome sequence of Aduncisulcus paluster, a free-living microaerophilic Fornicata.</title>
        <authorList>
            <person name="Yuyama I."/>
            <person name="Kume K."/>
            <person name="Tamura T."/>
            <person name="Inagaki Y."/>
            <person name="Hashimoto T."/>
        </authorList>
    </citation>
    <scope>NUCLEOTIDE SEQUENCE</scope>
    <source>
        <strain evidence="2">NY0171</strain>
    </source>
</reference>
<accession>A0ABQ5KGN2</accession>
<dbReference type="EMBL" id="BQXS01008952">
    <property type="protein sequence ID" value="GKT30643.1"/>
    <property type="molecule type" value="Genomic_DNA"/>
</dbReference>
<dbReference type="InterPro" id="IPR043502">
    <property type="entry name" value="DNA/RNA_pol_sf"/>
</dbReference>
<dbReference type="Proteomes" id="UP001057375">
    <property type="component" value="Unassembled WGS sequence"/>
</dbReference>
<protein>
    <recommendedName>
        <fullName evidence="1">Reverse transcriptase domain-containing protein</fullName>
    </recommendedName>
</protein>
<keyword evidence="3" id="KW-1185">Reference proteome</keyword>
<evidence type="ECO:0000313" key="3">
    <source>
        <dbReference type="Proteomes" id="UP001057375"/>
    </source>
</evidence>
<sequence length="177" mass="19745">RPICVSDTVQRLFFRPIVEKFVQFAMAKHLIGGYQRGFLPGIDGCLLNIIETREWLAENRSRCAAAIDIADAYGSVPHEPLRKIIDATVSPDLRHIFQSCVESNIHFQGQTLHTKRGCAQGNGLSPILLNIYLDSIIPQNITRHIRAFADDIIVLGTNPTNLENRLKEVSEALEKGA</sequence>
<evidence type="ECO:0000259" key="1">
    <source>
        <dbReference type="PROSITE" id="PS50878"/>
    </source>
</evidence>
<feature type="domain" description="Reverse transcriptase" evidence="1">
    <location>
        <begin position="1"/>
        <end position="177"/>
    </location>
</feature>
<dbReference type="Gene3D" id="3.30.70.2630">
    <property type="match status" value="1"/>
</dbReference>
<comment type="caution">
    <text evidence="2">The sequence shown here is derived from an EMBL/GenBank/DDBJ whole genome shotgun (WGS) entry which is preliminary data.</text>
</comment>